<organism evidence="2 3">
    <name type="scientific">Parafrankia soli</name>
    <dbReference type="NCBI Taxonomy" id="2599596"/>
    <lineage>
        <taxon>Bacteria</taxon>
        <taxon>Bacillati</taxon>
        <taxon>Actinomycetota</taxon>
        <taxon>Actinomycetes</taxon>
        <taxon>Frankiales</taxon>
        <taxon>Frankiaceae</taxon>
        <taxon>Parafrankia</taxon>
    </lineage>
</organism>
<accession>A0A1S1QUP2</accession>
<name>A0A1S1QUP2_9ACTN</name>
<evidence type="ECO:0000313" key="3">
    <source>
        <dbReference type="Proteomes" id="UP000179769"/>
    </source>
</evidence>
<dbReference type="EMBL" id="MAXA01000113">
    <property type="protein sequence ID" value="OHV37269.1"/>
    <property type="molecule type" value="Genomic_DNA"/>
</dbReference>
<evidence type="ECO:0000256" key="1">
    <source>
        <dbReference type="SAM" id="Phobius"/>
    </source>
</evidence>
<dbReference type="RefSeq" id="WP_071061548.1">
    <property type="nucleotide sequence ID" value="NZ_JBFLUH010000027.1"/>
</dbReference>
<dbReference type="Proteomes" id="UP000179769">
    <property type="component" value="Unassembled WGS sequence"/>
</dbReference>
<dbReference type="AlphaFoldDB" id="A0A1S1QUP2"/>
<protein>
    <submittedName>
        <fullName evidence="2">Uncharacterized protein</fullName>
    </submittedName>
</protein>
<keyword evidence="1" id="KW-0812">Transmembrane</keyword>
<dbReference type="OrthoDB" id="9933490at2"/>
<proteinExistence type="predicted"/>
<evidence type="ECO:0000313" key="2">
    <source>
        <dbReference type="EMBL" id="OHV37269.1"/>
    </source>
</evidence>
<feature type="transmembrane region" description="Helical" evidence="1">
    <location>
        <begin position="61"/>
        <end position="81"/>
    </location>
</feature>
<feature type="transmembrane region" description="Helical" evidence="1">
    <location>
        <begin position="20"/>
        <end position="41"/>
    </location>
</feature>
<keyword evidence="3" id="KW-1185">Reference proteome</keyword>
<comment type="caution">
    <text evidence="2">The sequence shown here is derived from an EMBL/GenBank/DDBJ whole genome shotgun (WGS) entry which is preliminary data.</text>
</comment>
<keyword evidence="1" id="KW-0472">Membrane</keyword>
<reference evidence="3" key="1">
    <citation type="submission" date="2016-07" db="EMBL/GenBank/DDBJ databases">
        <title>Frankia sp. NRRL B-16219 Genome sequencing.</title>
        <authorList>
            <person name="Ghodhbane-Gtari F."/>
            <person name="Swanson E."/>
            <person name="Gueddou A."/>
            <person name="Louati M."/>
            <person name="Nouioui I."/>
            <person name="Hezbri K."/>
            <person name="Abebe-Akele F."/>
            <person name="Simpson S."/>
            <person name="Morris K."/>
            <person name="Thomas K."/>
            <person name="Gtari M."/>
            <person name="Tisa L.S."/>
        </authorList>
    </citation>
    <scope>NUCLEOTIDE SEQUENCE [LARGE SCALE GENOMIC DNA]</scope>
    <source>
        <strain evidence="3">NRRL B-16219</strain>
    </source>
</reference>
<gene>
    <name evidence="2" type="ORF">BBK14_02500</name>
</gene>
<keyword evidence="1" id="KW-1133">Transmembrane helix</keyword>
<sequence>MPEHTLSVTLTAPTSDSLDALVTAADVALIAAGWAVGGSAVKVACECTWPRDNNLAEPGRLGLFGTVVYVVAALIVALGILRGSGVL</sequence>